<evidence type="ECO:0000313" key="3">
    <source>
        <dbReference type="Proteomes" id="UP000811844"/>
    </source>
</evidence>
<protein>
    <submittedName>
        <fullName evidence="2">HDOD domain-containing protein</fullName>
    </submittedName>
</protein>
<dbReference type="RefSeq" id="WP_212593250.1">
    <property type="nucleotide sequence ID" value="NZ_JAAIKR010000004.1"/>
</dbReference>
<dbReference type="EMBL" id="JAAIKR010000004">
    <property type="protein sequence ID" value="MBR9727697.1"/>
    <property type="molecule type" value="Genomic_DNA"/>
</dbReference>
<proteinExistence type="predicted"/>
<organism evidence="2 3">
    <name type="scientific">Shewanella intestini</name>
    <dbReference type="NCBI Taxonomy" id="2017544"/>
    <lineage>
        <taxon>Bacteria</taxon>
        <taxon>Pseudomonadati</taxon>
        <taxon>Pseudomonadota</taxon>
        <taxon>Gammaproteobacteria</taxon>
        <taxon>Alteromonadales</taxon>
        <taxon>Shewanellaceae</taxon>
        <taxon>Shewanella</taxon>
    </lineage>
</organism>
<dbReference type="InterPro" id="IPR013976">
    <property type="entry name" value="HDOD"/>
</dbReference>
<feature type="domain" description="HDOD" evidence="1">
    <location>
        <begin position="110"/>
        <end position="250"/>
    </location>
</feature>
<dbReference type="Proteomes" id="UP000811844">
    <property type="component" value="Unassembled WGS sequence"/>
</dbReference>
<gene>
    <name evidence="2" type="ORF">G3R48_06830</name>
</gene>
<reference evidence="2 3" key="1">
    <citation type="submission" date="2020-02" db="EMBL/GenBank/DDBJ databases">
        <title>Shewanella WXL01 sp. nov., a marine bacterium isolated from green algae in Luhuitou Fringing Reef (Northern South China Sea).</title>
        <authorList>
            <person name="Wang X."/>
        </authorList>
    </citation>
    <scope>NUCLEOTIDE SEQUENCE [LARGE SCALE GENOMIC DNA]</scope>
    <source>
        <strain evidence="2 3">MCCC 1A01895</strain>
    </source>
</reference>
<keyword evidence="3" id="KW-1185">Reference proteome</keyword>
<evidence type="ECO:0000313" key="2">
    <source>
        <dbReference type="EMBL" id="MBR9727697.1"/>
    </source>
</evidence>
<name>A0ABS5I100_9GAMM</name>
<dbReference type="Gene3D" id="1.10.3210.10">
    <property type="entry name" value="Hypothetical protein af1432"/>
    <property type="match status" value="1"/>
</dbReference>
<dbReference type="Pfam" id="PF08668">
    <property type="entry name" value="HDOD"/>
    <property type="match status" value="1"/>
</dbReference>
<accession>A0ABS5I100</accession>
<dbReference type="SUPFAM" id="SSF109604">
    <property type="entry name" value="HD-domain/PDEase-like"/>
    <property type="match status" value="1"/>
</dbReference>
<comment type="caution">
    <text evidence="2">The sequence shown here is derived from an EMBL/GenBank/DDBJ whole genome shotgun (WGS) entry which is preliminary data.</text>
</comment>
<evidence type="ECO:0000259" key="1">
    <source>
        <dbReference type="Pfam" id="PF08668"/>
    </source>
</evidence>
<sequence>MAISLAGGVRPEKIIEVERRLYHQIIVGKKKLNAVANELHAEVDNDANKLEIEREAIRLRIEQQALSQVTFKAVSNQLTWTVNNAIELDLASPKLMLEQSGIDQKQILLIEQLVKKEPSFKQMQPLIENISWLSRDLVTLMNSPSSKHRRPQSTDVKLKDLKLALNYIGIENLQIFIPSNCFKQWLPSGNANVLWTTRKLWRYSMVTAIAAKALSQLHGLNSSLIYSSALMYQMGTAVILNTSMMQYDKTWGDWLREASKAREKEVYDAVMATEFPASNVLKLILEYGHQLNWQLMTLMDFENSQLTHVLKELDQDYHFNELSVSAATVAKASCYAKVYLLSELNLIEPNEMKVMFDYYQFTEEELAHLKLQNYRNLDLI</sequence>